<reference evidence="3" key="1">
    <citation type="journal article" date="2019" name="Int. J. Syst. Evol. Microbiol.">
        <title>The Global Catalogue of Microorganisms (GCM) 10K type strain sequencing project: providing services to taxonomists for standard genome sequencing and annotation.</title>
        <authorList>
            <consortium name="The Broad Institute Genomics Platform"/>
            <consortium name="The Broad Institute Genome Sequencing Center for Infectious Disease"/>
            <person name="Wu L."/>
            <person name="Ma J."/>
        </authorList>
    </citation>
    <scope>NUCLEOTIDE SEQUENCE [LARGE SCALE GENOMIC DNA]</scope>
    <source>
        <strain evidence="3">KCTC 23917</strain>
    </source>
</reference>
<dbReference type="EMBL" id="BMYU01000011">
    <property type="protein sequence ID" value="GGX52048.1"/>
    <property type="molecule type" value="Genomic_DNA"/>
</dbReference>
<feature type="transmembrane region" description="Helical" evidence="1">
    <location>
        <begin position="20"/>
        <end position="39"/>
    </location>
</feature>
<dbReference type="PANTHER" id="PTHR15887">
    <property type="entry name" value="TRANSMEMBRANE PROTEIN 69"/>
    <property type="match status" value="1"/>
</dbReference>
<gene>
    <name evidence="2" type="ORF">GCM10010946_33340</name>
</gene>
<keyword evidence="1" id="KW-0472">Membrane</keyword>
<keyword evidence="1" id="KW-0812">Transmembrane</keyword>
<feature type="transmembrane region" description="Helical" evidence="1">
    <location>
        <begin position="84"/>
        <end position="115"/>
    </location>
</feature>
<accession>A0ABQ2Y1P0</accession>
<evidence type="ECO:0000313" key="2">
    <source>
        <dbReference type="EMBL" id="GGX52048.1"/>
    </source>
</evidence>
<dbReference type="Pfam" id="PF11911">
    <property type="entry name" value="DUF3429"/>
    <property type="match status" value="1"/>
</dbReference>
<feature type="transmembrane region" description="Helical" evidence="1">
    <location>
        <begin position="51"/>
        <end position="72"/>
    </location>
</feature>
<keyword evidence="3" id="KW-1185">Reference proteome</keyword>
<dbReference type="PROSITE" id="PS51257">
    <property type="entry name" value="PROKAR_LIPOPROTEIN"/>
    <property type="match status" value="1"/>
</dbReference>
<name>A0ABQ2Y1P0_9BURK</name>
<protein>
    <recommendedName>
        <fullName evidence="4">DUF3429 domain-containing protein</fullName>
    </recommendedName>
</protein>
<dbReference type="InterPro" id="IPR021836">
    <property type="entry name" value="DUF3429"/>
</dbReference>
<comment type="caution">
    <text evidence="2">The sequence shown here is derived from an EMBL/GenBank/DDBJ whole genome shotgun (WGS) entry which is preliminary data.</text>
</comment>
<evidence type="ECO:0000313" key="3">
    <source>
        <dbReference type="Proteomes" id="UP000653343"/>
    </source>
</evidence>
<evidence type="ECO:0008006" key="4">
    <source>
        <dbReference type="Google" id="ProtNLM"/>
    </source>
</evidence>
<evidence type="ECO:0000256" key="1">
    <source>
        <dbReference type="SAM" id="Phobius"/>
    </source>
</evidence>
<dbReference type="Proteomes" id="UP000653343">
    <property type="component" value="Unassembled WGS sequence"/>
</dbReference>
<feature type="transmembrane region" description="Helical" evidence="1">
    <location>
        <begin position="135"/>
        <end position="156"/>
    </location>
</feature>
<dbReference type="PANTHER" id="PTHR15887:SF1">
    <property type="entry name" value="TRANSMEMBRANE PROTEIN 69"/>
    <property type="match status" value="1"/>
</dbReference>
<sequence length="158" mass="18072">MKVTCADMMHVQNQKLLTRLGLVGLIPFFLMTLGCWVVHPDWLGYFIKAQLVYGIVILSFLGGLHWGVTIMARDDNDEQTRKALIWGVIPILIGWFSIGNMLVGFIVQVAGFIASYKIDKKLYEAYHMPDWFIRLRLQLTRVVVTTQILTFIAANVRN</sequence>
<organism evidence="2 3">
    <name type="scientific">Undibacterium squillarum</name>
    <dbReference type="NCBI Taxonomy" id="1131567"/>
    <lineage>
        <taxon>Bacteria</taxon>
        <taxon>Pseudomonadati</taxon>
        <taxon>Pseudomonadota</taxon>
        <taxon>Betaproteobacteria</taxon>
        <taxon>Burkholderiales</taxon>
        <taxon>Oxalobacteraceae</taxon>
        <taxon>Undibacterium</taxon>
    </lineage>
</organism>
<keyword evidence="1" id="KW-1133">Transmembrane helix</keyword>
<dbReference type="RefSeq" id="WP_229793233.1">
    <property type="nucleotide sequence ID" value="NZ_BMYU01000011.1"/>
</dbReference>
<proteinExistence type="predicted"/>